<keyword evidence="2" id="KW-1185">Reference proteome</keyword>
<name>A0A0S4LMY6_9BACT</name>
<evidence type="ECO:0000313" key="2">
    <source>
        <dbReference type="Proteomes" id="UP000199032"/>
    </source>
</evidence>
<protein>
    <submittedName>
        <fullName evidence="1">Uncharacterized protein</fullName>
    </submittedName>
</protein>
<proteinExistence type="predicted"/>
<organism evidence="1 2">
    <name type="scientific">Candidatus Nitrospira nitrosa</name>
    <dbReference type="NCBI Taxonomy" id="1742972"/>
    <lineage>
        <taxon>Bacteria</taxon>
        <taxon>Pseudomonadati</taxon>
        <taxon>Nitrospirota</taxon>
        <taxon>Nitrospiria</taxon>
        <taxon>Nitrospirales</taxon>
        <taxon>Nitrospiraceae</taxon>
        <taxon>Nitrospira</taxon>
    </lineage>
</organism>
<gene>
    <name evidence="1" type="ORF">COMA1_60129</name>
</gene>
<dbReference type="Proteomes" id="UP000199032">
    <property type="component" value="Unassembled WGS sequence"/>
</dbReference>
<dbReference type="EMBL" id="CZQA01000012">
    <property type="protein sequence ID" value="CUS38869.1"/>
    <property type="molecule type" value="Genomic_DNA"/>
</dbReference>
<accession>A0A0S4LMY6</accession>
<dbReference type="AlphaFoldDB" id="A0A0S4LMY6"/>
<sequence length="79" mass="8832">MRFFISQCKAHFIQIPQRYQGDTVADIQIDDGIIKILTLDIQDPKAAAVLSAYPQARWAEITRRAIKIGLGYLKGGEQG</sequence>
<dbReference type="STRING" id="1742972.COMA1_60129"/>
<evidence type="ECO:0000313" key="1">
    <source>
        <dbReference type="EMBL" id="CUS38869.1"/>
    </source>
</evidence>
<reference evidence="1 2" key="1">
    <citation type="submission" date="2015-10" db="EMBL/GenBank/DDBJ databases">
        <authorList>
            <person name="Gilbert D.G."/>
        </authorList>
    </citation>
    <scope>NUCLEOTIDE SEQUENCE [LARGE SCALE GENOMIC DNA]</scope>
    <source>
        <strain evidence="1">COMA1</strain>
    </source>
</reference>